<name>A0A0K1ED58_CHOCO</name>
<protein>
    <recommendedName>
        <fullName evidence="4">Peptidase C-terminal archaeal/bacterial domain-containing protein</fullName>
    </recommendedName>
</protein>
<dbReference type="RefSeq" id="WP_050430820.1">
    <property type="nucleotide sequence ID" value="NZ_CP012159.1"/>
</dbReference>
<dbReference type="AlphaFoldDB" id="A0A0K1ED58"/>
<dbReference type="EMBL" id="CP012159">
    <property type="protein sequence ID" value="AKT38612.1"/>
    <property type="molecule type" value="Genomic_DNA"/>
</dbReference>
<dbReference type="PROSITE" id="PS51257">
    <property type="entry name" value="PROKAR_LIPOPROTEIN"/>
    <property type="match status" value="1"/>
</dbReference>
<gene>
    <name evidence="2" type="ORF">CMC5_027590</name>
</gene>
<dbReference type="KEGG" id="ccro:CMC5_027590"/>
<dbReference type="Proteomes" id="UP000067626">
    <property type="component" value="Chromosome"/>
</dbReference>
<accession>A0A0K1ED58</accession>
<evidence type="ECO:0000313" key="2">
    <source>
        <dbReference type="EMBL" id="AKT38612.1"/>
    </source>
</evidence>
<keyword evidence="3" id="KW-1185">Reference proteome</keyword>
<feature type="chain" id="PRO_5005459243" description="Peptidase C-terminal archaeal/bacterial domain-containing protein" evidence="1">
    <location>
        <begin position="26"/>
        <end position="332"/>
    </location>
</feature>
<keyword evidence="1" id="KW-0732">Signal</keyword>
<organism evidence="2 3">
    <name type="scientific">Chondromyces crocatus</name>
    <dbReference type="NCBI Taxonomy" id="52"/>
    <lineage>
        <taxon>Bacteria</taxon>
        <taxon>Pseudomonadati</taxon>
        <taxon>Myxococcota</taxon>
        <taxon>Polyangia</taxon>
        <taxon>Polyangiales</taxon>
        <taxon>Polyangiaceae</taxon>
        <taxon>Chondromyces</taxon>
    </lineage>
</organism>
<reference evidence="2 3" key="1">
    <citation type="submission" date="2015-07" db="EMBL/GenBank/DDBJ databases">
        <title>Genome analysis of myxobacterium Chondromyces crocatus Cm c5 reveals a high potential for natural compound synthesis and the genetic basis for the loss of fruiting body formation.</title>
        <authorList>
            <person name="Zaburannyi N."/>
            <person name="Bunk B."/>
            <person name="Maier J."/>
            <person name="Overmann J."/>
            <person name="Mueller R."/>
        </authorList>
    </citation>
    <scope>NUCLEOTIDE SEQUENCE [LARGE SCALE GENOMIC DNA]</scope>
    <source>
        <strain evidence="2 3">Cm c5</strain>
    </source>
</reference>
<dbReference type="OrthoDB" id="5380712at2"/>
<evidence type="ECO:0000256" key="1">
    <source>
        <dbReference type="SAM" id="SignalP"/>
    </source>
</evidence>
<feature type="signal peptide" evidence="1">
    <location>
        <begin position="1"/>
        <end position="25"/>
    </location>
</feature>
<proteinExistence type="predicted"/>
<evidence type="ECO:0008006" key="4">
    <source>
        <dbReference type="Google" id="ProtNLM"/>
    </source>
</evidence>
<dbReference type="STRING" id="52.CMC5_027590"/>
<evidence type="ECO:0000313" key="3">
    <source>
        <dbReference type="Proteomes" id="UP000067626"/>
    </source>
</evidence>
<sequence>MMRQDRVWMRALLCALPLAVLGGCAGVEDEGTFEVVGESTEAVLTTPPAPGSGNILDSTTYLGPLALEGAVQTYFTTNPQFYSFAVTIPAHSQVQVEVTQLGSSRGLDTSLFLYGPKDASGSYGTTPVALDDDDGYGELSRIKLASLEAGGEYLAVVGADAGAGKQFRLQPRCVGWSCLPANVGPAPSNAPNIWVEEAIAPHIETLLAGVWRDGADADMTRYDFGWQYTGQASLDHAAQLVLKQGHYWRYKYDPQPDVYDAAGLNQALASIYRPVVAELLNTYSNGTESVQAKRYYRTYQTGPNGDHWDSLFVILLPESHKIIVFEQMLYEI</sequence>